<name>A0A915EV65_9BILA</name>
<dbReference type="InterPro" id="IPR050951">
    <property type="entry name" value="Retrovirus_Pol_polyprotein"/>
</dbReference>
<dbReference type="Pfam" id="PF00078">
    <property type="entry name" value="RVT_1"/>
    <property type="match status" value="1"/>
</dbReference>
<dbReference type="SUPFAM" id="SSF56672">
    <property type="entry name" value="DNA/RNA polymerases"/>
    <property type="match status" value="1"/>
</dbReference>
<evidence type="ECO:0000256" key="1">
    <source>
        <dbReference type="SAM" id="MobiDB-lite"/>
    </source>
</evidence>
<dbReference type="Gene3D" id="3.30.70.270">
    <property type="match status" value="1"/>
</dbReference>
<dbReference type="PANTHER" id="PTHR37984:SF5">
    <property type="entry name" value="PROTEIN NYNRIN-LIKE"/>
    <property type="match status" value="1"/>
</dbReference>
<dbReference type="InterPro" id="IPR043128">
    <property type="entry name" value="Rev_trsase/Diguanyl_cyclase"/>
</dbReference>
<dbReference type="InterPro" id="IPR000477">
    <property type="entry name" value="RT_dom"/>
</dbReference>
<keyword evidence="3" id="KW-1185">Reference proteome</keyword>
<evidence type="ECO:0000259" key="2">
    <source>
        <dbReference type="Pfam" id="PF00078"/>
    </source>
</evidence>
<sequence length="110" mass="12518">MGLFALNRLFFGAKPAPAIFQRIMDSMLAKFDFAIAYMDDIIVVSKSANEHRQDLLLLFETIAEYGFKIRMEKVLLLPGLNQISGKNYRQKWSPPRSEENRSCGQDAASD</sequence>
<dbReference type="AlphaFoldDB" id="A0A915EV65"/>
<dbReference type="PANTHER" id="PTHR37984">
    <property type="entry name" value="PROTEIN CBG26694"/>
    <property type="match status" value="1"/>
</dbReference>
<feature type="region of interest" description="Disordered" evidence="1">
    <location>
        <begin position="85"/>
        <end position="110"/>
    </location>
</feature>
<proteinExistence type="predicted"/>
<dbReference type="Proteomes" id="UP000887574">
    <property type="component" value="Unplaced"/>
</dbReference>
<dbReference type="InterPro" id="IPR043502">
    <property type="entry name" value="DNA/RNA_pol_sf"/>
</dbReference>
<protein>
    <submittedName>
        <fullName evidence="4">Reverse transcriptase domain-containing protein</fullName>
    </submittedName>
</protein>
<dbReference type="WBParaSite" id="jg9597">
    <property type="protein sequence ID" value="jg9597"/>
    <property type="gene ID" value="jg9597"/>
</dbReference>
<accession>A0A915EV65</accession>
<evidence type="ECO:0000313" key="4">
    <source>
        <dbReference type="WBParaSite" id="jg9597"/>
    </source>
</evidence>
<organism evidence="3 4">
    <name type="scientific">Ditylenchus dipsaci</name>
    <dbReference type="NCBI Taxonomy" id="166011"/>
    <lineage>
        <taxon>Eukaryota</taxon>
        <taxon>Metazoa</taxon>
        <taxon>Ecdysozoa</taxon>
        <taxon>Nematoda</taxon>
        <taxon>Chromadorea</taxon>
        <taxon>Rhabditida</taxon>
        <taxon>Tylenchina</taxon>
        <taxon>Tylenchomorpha</taxon>
        <taxon>Sphaerularioidea</taxon>
        <taxon>Anguinidae</taxon>
        <taxon>Anguininae</taxon>
        <taxon>Ditylenchus</taxon>
    </lineage>
</organism>
<feature type="domain" description="Reverse transcriptase" evidence="2">
    <location>
        <begin position="4"/>
        <end position="76"/>
    </location>
</feature>
<reference evidence="4" key="1">
    <citation type="submission" date="2022-11" db="UniProtKB">
        <authorList>
            <consortium name="WormBaseParasite"/>
        </authorList>
    </citation>
    <scope>IDENTIFICATION</scope>
</reference>
<evidence type="ECO:0000313" key="3">
    <source>
        <dbReference type="Proteomes" id="UP000887574"/>
    </source>
</evidence>